<dbReference type="EMBL" id="AFZX01000096">
    <property type="protein sequence ID" value="EHL05583.1"/>
    <property type="molecule type" value="Genomic_DNA"/>
</dbReference>
<dbReference type="AlphaFoldDB" id="G9XS55"/>
<sequence length="44" mass="5322">MNSYCGHLLFKYKRNFFWKKIIPAFRQMVTYVGNKEHDPIEASL</sequence>
<organism evidence="1 2">
    <name type="scientific">Desulfitobacterium hafniense DP7</name>
    <dbReference type="NCBI Taxonomy" id="537010"/>
    <lineage>
        <taxon>Bacteria</taxon>
        <taxon>Bacillati</taxon>
        <taxon>Bacillota</taxon>
        <taxon>Clostridia</taxon>
        <taxon>Eubacteriales</taxon>
        <taxon>Desulfitobacteriaceae</taxon>
        <taxon>Desulfitobacterium</taxon>
    </lineage>
</organism>
<gene>
    <name evidence="1" type="ORF">HMPREF0322_03804</name>
</gene>
<name>G9XS55_DESHA</name>
<comment type="caution">
    <text evidence="1">The sequence shown here is derived from an EMBL/GenBank/DDBJ whole genome shotgun (WGS) entry which is preliminary data.</text>
</comment>
<dbReference type="HOGENOM" id="CLU_3215328_0_0_9"/>
<reference evidence="1 2" key="1">
    <citation type="submission" date="2011-08" db="EMBL/GenBank/DDBJ databases">
        <authorList>
            <person name="Weinstock G."/>
            <person name="Sodergren E."/>
            <person name="Clifton S."/>
            <person name="Fulton L."/>
            <person name="Fulton B."/>
            <person name="Courtney L."/>
            <person name="Fronick C."/>
            <person name="Harrison M."/>
            <person name="Strong C."/>
            <person name="Farmer C."/>
            <person name="Delahaunty K."/>
            <person name="Markovic C."/>
            <person name="Hall O."/>
            <person name="Minx P."/>
            <person name="Tomlinson C."/>
            <person name="Mitreva M."/>
            <person name="Hou S."/>
            <person name="Chen J."/>
            <person name="Wollam A."/>
            <person name="Pepin K.H."/>
            <person name="Johnson M."/>
            <person name="Bhonagiri V."/>
            <person name="Zhang X."/>
            <person name="Suruliraj S."/>
            <person name="Warren W."/>
            <person name="Chinwalla A."/>
            <person name="Mardis E.R."/>
            <person name="Wilson R.K."/>
        </authorList>
    </citation>
    <scope>NUCLEOTIDE SEQUENCE [LARGE SCALE GENOMIC DNA]</scope>
    <source>
        <strain evidence="1 2">DP7</strain>
    </source>
</reference>
<proteinExistence type="predicted"/>
<dbReference type="Proteomes" id="UP000004416">
    <property type="component" value="Unassembled WGS sequence"/>
</dbReference>
<evidence type="ECO:0000313" key="2">
    <source>
        <dbReference type="Proteomes" id="UP000004416"/>
    </source>
</evidence>
<evidence type="ECO:0000313" key="1">
    <source>
        <dbReference type="EMBL" id="EHL05583.1"/>
    </source>
</evidence>
<accession>G9XS55</accession>
<protein>
    <submittedName>
        <fullName evidence="1">Uncharacterized protein</fullName>
    </submittedName>
</protein>